<gene>
    <name evidence="1" type="ORF">F4820DRAFT_413784</name>
</gene>
<dbReference type="EMBL" id="MU393447">
    <property type="protein sequence ID" value="KAI4867484.1"/>
    <property type="molecule type" value="Genomic_DNA"/>
</dbReference>
<proteinExistence type="predicted"/>
<comment type="caution">
    <text evidence="1">The sequence shown here is derived from an EMBL/GenBank/DDBJ whole genome shotgun (WGS) entry which is preliminary data.</text>
</comment>
<evidence type="ECO:0000313" key="1">
    <source>
        <dbReference type="EMBL" id="KAI4867484.1"/>
    </source>
</evidence>
<evidence type="ECO:0000313" key="2">
    <source>
        <dbReference type="Proteomes" id="UP001497700"/>
    </source>
</evidence>
<accession>A0ACB9Z7T8</accession>
<dbReference type="Proteomes" id="UP001497700">
    <property type="component" value="Unassembled WGS sequence"/>
</dbReference>
<protein>
    <submittedName>
        <fullName evidence="1">Uncharacterized protein</fullName>
    </submittedName>
</protein>
<name>A0ACB9Z7T8_9PEZI</name>
<sequence>MADGESLTLHVYISVTRRINVVFNSEGHAKAYLTYLSTHCHELDPKQVRNSVSVDFPRAITRITFENERKLGFMFSSADEADYWRNMLKFWHPKSRHAPETLLFRRRWSKKELEQELSRDTAKIGQTKPSGREMRQAFYGDSTHAQHSSTAPTRRAMAKVISIFDRSRDNKNEKEKKRKGKEKKGKGKKRKRKEKKRPNGLRRVIANIIGRR</sequence>
<keyword evidence="2" id="KW-1185">Reference proteome</keyword>
<reference evidence="1 2" key="1">
    <citation type="journal article" date="2022" name="New Phytol.">
        <title>Ecological generalism drives hyperdiversity of secondary metabolite gene clusters in xylarialean endophytes.</title>
        <authorList>
            <person name="Franco M.E.E."/>
            <person name="Wisecaver J.H."/>
            <person name="Arnold A.E."/>
            <person name="Ju Y.M."/>
            <person name="Slot J.C."/>
            <person name="Ahrendt S."/>
            <person name="Moore L.P."/>
            <person name="Eastman K.E."/>
            <person name="Scott K."/>
            <person name="Konkel Z."/>
            <person name="Mondo S.J."/>
            <person name="Kuo A."/>
            <person name="Hayes R.D."/>
            <person name="Haridas S."/>
            <person name="Andreopoulos B."/>
            <person name="Riley R."/>
            <person name="LaButti K."/>
            <person name="Pangilinan J."/>
            <person name="Lipzen A."/>
            <person name="Amirebrahimi M."/>
            <person name="Yan J."/>
            <person name="Adam C."/>
            <person name="Keymanesh K."/>
            <person name="Ng V."/>
            <person name="Louie K."/>
            <person name="Northen T."/>
            <person name="Drula E."/>
            <person name="Henrissat B."/>
            <person name="Hsieh H.M."/>
            <person name="Youens-Clark K."/>
            <person name="Lutzoni F."/>
            <person name="Miadlikowska J."/>
            <person name="Eastwood D.C."/>
            <person name="Hamelin R.C."/>
            <person name="Grigoriev I.V."/>
            <person name="U'Ren J.M."/>
        </authorList>
    </citation>
    <scope>NUCLEOTIDE SEQUENCE [LARGE SCALE GENOMIC DNA]</scope>
    <source>
        <strain evidence="1 2">CBS 119005</strain>
    </source>
</reference>
<organism evidence="1 2">
    <name type="scientific">Hypoxylon rubiginosum</name>
    <dbReference type="NCBI Taxonomy" id="110542"/>
    <lineage>
        <taxon>Eukaryota</taxon>
        <taxon>Fungi</taxon>
        <taxon>Dikarya</taxon>
        <taxon>Ascomycota</taxon>
        <taxon>Pezizomycotina</taxon>
        <taxon>Sordariomycetes</taxon>
        <taxon>Xylariomycetidae</taxon>
        <taxon>Xylariales</taxon>
        <taxon>Hypoxylaceae</taxon>
        <taxon>Hypoxylon</taxon>
    </lineage>
</organism>